<dbReference type="InterPro" id="IPR043129">
    <property type="entry name" value="ATPase_NBD"/>
</dbReference>
<name>A0A212LET0_9HYPH</name>
<proteinExistence type="inferred from homology"/>
<evidence type="ECO:0000313" key="2">
    <source>
        <dbReference type="EMBL" id="SCM76062.1"/>
    </source>
</evidence>
<dbReference type="Gene3D" id="3.30.420.40">
    <property type="match status" value="2"/>
</dbReference>
<dbReference type="PANTHER" id="PTHR18964:SF149">
    <property type="entry name" value="BIFUNCTIONAL UDP-N-ACETYLGLUCOSAMINE 2-EPIMERASE_N-ACETYLMANNOSAMINE KINASE"/>
    <property type="match status" value="1"/>
</dbReference>
<gene>
    <name evidence="2" type="ORF">KL86PLE_30509</name>
</gene>
<accession>A0A212LET0</accession>
<evidence type="ECO:0000256" key="1">
    <source>
        <dbReference type="ARBA" id="ARBA00006479"/>
    </source>
</evidence>
<dbReference type="RefSeq" id="WP_288196320.1">
    <property type="nucleotide sequence ID" value="NZ_LT608334.1"/>
</dbReference>
<keyword evidence="2" id="KW-0808">Transferase</keyword>
<sequence length="305" mass="30731">MTSKPTALGVDVGGTNLRVAEIDGAGRIRSRHAERVTRGREAFLARLVDIVAARRGPDVGAIGVGMPGRIDAAAGLILSAGYLDLGGLPLAGLLGTASHLPVVVDNDCTMALIAECAVGAARGAANVVMFTIGTGIGGAIAQNGRPVHGRATAGQLGHITVRPGGELCNCGRRGCVETTSSGTALGRHIRQAGLASDTRVDDLFAAADAGNTVAEAVLSAWAAPMRDAATSMAAAFDPDVVLFGGGLGAAMVRALKRLPAEDSWYRYDIRAAELGDDAGVIGAGLCALGRIEDAASAPPALIPIL</sequence>
<dbReference type="AlphaFoldDB" id="A0A212LET0"/>
<protein>
    <submittedName>
        <fullName evidence="2">Transcriptional regulator/sugar kinase</fullName>
    </submittedName>
</protein>
<dbReference type="InterPro" id="IPR049874">
    <property type="entry name" value="ROK_cs"/>
</dbReference>
<comment type="similarity">
    <text evidence="1">Belongs to the ROK (NagC/XylR) family.</text>
</comment>
<dbReference type="SUPFAM" id="SSF53067">
    <property type="entry name" value="Actin-like ATPase domain"/>
    <property type="match status" value="1"/>
</dbReference>
<keyword evidence="2" id="KW-0418">Kinase</keyword>
<dbReference type="InterPro" id="IPR000600">
    <property type="entry name" value="ROK"/>
</dbReference>
<reference evidence="2" key="1">
    <citation type="submission" date="2016-08" db="EMBL/GenBank/DDBJ databases">
        <authorList>
            <person name="Seilhamer J.J."/>
        </authorList>
    </citation>
    <scope>NUCLEOTIDE SEQUENCE</scope>
    <source>
        <strain evidence="2">86</strain>
    </source>
</reference>
<dbReference type="EMBL" id="FMJD01000007">
    <property type="protein sequence ID" value="SCM76062.1"/>
    <property type="molecule type" value="Genomic_DNA"/>
</dbReference>
<organism evidence="2">
    <name type="scientific">uncultured Pleomorphomonas sp</name>
    <dbReference type="NCBI Taxonomy" id="442121"/>
    <lineage>
        <taxon>Bacteria</taxon>
        <taxon>Pseudomonadati</taxon>
        <taxon>Pseudomonadota</taxon>
        <taxon>Alphaproteobacteria</taxon>
        <taxon>Hyphomicrobiales</taxon>
        <taxon>Pleomorphomonadaceae</taxon>
        <taxon>Pleomorphomonas</taxon>
        <taxon>environmental samples</taxon>
    </lineage>
</organism>
<dbReference type="PROSITE" id="PS01125">
    <property type="entry name" value="ROK"/>
    <property type="match status" value="1"/>
</dbReference>
<dbReference type="Pfam" id="PF00480">
    <property type="entry name" value="ROK"/>
    <property type="match status" value="1"/>
</dbReference>
<dbReference type="GO" id="GO:0016301">
    <property type="term" value="F:kinase activity"/>
    <property type="evidence" value="ECO:0007669"/>
    <property type="project" value="UniProtKB-KW"/>
</dbReference>
<dbReference type="PANTHER" id="PTHR18964">
    <property type="entry name" value="ROK (REPRESSOR, ORF, KINASE) FAMILY"/>
    <property type="match status" value="1"/>
</dbReference>